<dbReference type="PRINTS" id="PR00032">
    <property type="entry name" value="HTHARAC"/>
</dbReference>
<keyword evidence="3" id="KW-0804">Transcription</keyword>
<keyword evidence="2" id="KW-0238">DNA-binding</keyword>
<sequence length="337" mass="37389">MTAEPTTLASWTRALRKQLDALGLDSAALCRQAGLDPRLLDDPNARCPLSATTRLWQLAVAASGDPALGLKTSQYVSATTFHALGYALNASSSLREVFERIERYHRVVSDALVLELRECADCYEFRFRVPADSPPPAPEALDAFAAIYVRSCRSRLGRAFAPLAVYLQRPEPADPAPWHAVFRAPLHFAAAENLLRFPRAALDQHLDDGNPELAELNEALLERNLAQLQAATWAQKVRACLTAQLPDGEPSAERVAQSLHLSLRSLQRHLADEHCSYEGLLADTRHSLALQHMRDPRCSISEIAYLLGFADTSSFSRAFKRWTGQTPSHYRDGRKQP</sequence>
<dbReference type="Pfam" id="PF12625">
    <property type="entry name" value="Arabinose_bd"/>
    <property type="match status" value="1"/>
</dbReference>
<accession>A0ABT4XH55</accession>
<evidence type="ECO:0000259" key="4">
    <source>
        <dbReference type="PROSITE" id="PS01124"/>
    </source>
</evidence>
<feature type="domain" description="HTH araC/xylS-type" evidence="4">
    <location>
        <begin position="235"/>
        <end position="333"/>
    </location>
</feature>
<proteinExistence type="predicted"/>
<keyword evidence="1" id="KW-0805">Transcription regulation</keyword>
<dbReference type="InterPro" id="IPR018060">
    <property type="entry name" value="HTH_AraC"/>
</dbReference>
<comment type="caution">
    <text evidence="5">The sequence shown here is derived from an EMBL/GenBank/DDBJ whole genome shotgun (WGS) entry which is preliminary data.</text>
</comment>
<dbReference type="SUPFAM" id="SSF46689">
    <property type="entry name" value="Homeodomain-like"/>
    <property type="match status" value="1"/>
</dbReference>
<dbReference type="InterPro" id="IPR020449">
    <property type="entry name" value="Tscrpt_reg_AraC-type_HTH"/>
</dbReference>
<name>A0ABT4XH55_9PSED</name>
<keyword evidence="6" id="KW-1185">Reference proteome</keyword>
<organism evidence="5 6">
    <name type="scientific">Pseudomonas aestuarii</name>
    <dbReference type="NCBI Taxonomy" id="3018340"/>
    <lineage>
        <taxon>Bacteria</taxon>
        <taxon>Pseudomonadati</taxon>
        <taxon>Pseudomonadota</taxon>
        <taxon>Gammaproteobacteria</taxon>
        <taxon>Pseudomonadales</taxon>
        <taxon>Pseudomonadaceae</taxon>
        <taxon>Pseudomonas</taxon>
    </lineage>
</organism>
<evidence type="ECO:0000313" key="6">
    <source>
        <dbReference type="Proteomes" id="UP001212042"/>
    </source>
</evidence>
<dbReference type="EMBL" id="JAQJZJ010000006">
    <property type="protein sequence ID" value="MDA7087497.1"/>
    <property type="molecule type" value="Genomic_DNA"/>
</dbReference>
<evidence type="ECO:0000256" key="3">
    <source>
        <dbReference type="ARBA" id="ARBA00023163"/>
    </source>
</evidence>
<dbReference type="PANTHER" id="PTHR47894">
    <property type="entry name" value="HTH-TYPE TRANSCRIPTIONAL REGULATOR GADX"/>
    <property type="match status" value="1"/>
</dbReference>
<dbReference type="InterPro" id="IPR009057">
    <property type="entry name" value="Homeodomain-like_sf"/>
</dbReference>
<dbReference type="Gene3D" id="1.10.10.60">
    <property type="entry name" value="Homeodomain-like"/>
    <property type="match status" value="1"/>
</dbReference>
<protein>
    <submittedName>
        <fullName evidence="5">AraC family transcriptional regulator</fullName>
    </submittedName>
</protein>
<dbReference type="Proteomes" id="UP001212042">
    <property type="component" value="Unassembled WGS sequence"/>
</dbReference>
<dbReference type="RefSeq" id="WP_271348378.1">
    <property type="nucleotide sequence ID" value="NZ_JAQJZJ010000006.1"/>
</dbReference>
<dbReference type="SMART" id="SM00342">
    <property type="entry name" value="HTH_ARAC"/>
    <property type="match status" value="1"/>
</dbReference>
<dbReference type="PROSITE" id="PS01124">
    <property type="entry name" value="HTH_ARAC_FAMILY_2"/>
    <property type="match status" value="1"/>
</dbReference>
<evidence type="ECO:0000313" key="5">
    <source>
        <dbReference type="EMBL" id="MDA7087497.1"/>
    </source>
</evidence>
<dbReference type="InterPro" id="IPR032687">
    <property type="entry name" value="AraC-type_N"/>
</dbReference>
<evidence type="ECO:0000256" key="2">
    <source>
        <dbReference type="ARBA" id="ARBA00023125"/>
    </source>
</evidence>
<dbReference type="Pfam" id="PF12833">
    <property type="entry name" value="HTH_18"/>
    <property type="match status" value="1"/>
</dbReference>
<evidence type="ECO:0000256" key="1">
    <source>
        <dbReference type="ARBA" id="ARBA00023015"/>
    </source>
</evidence>
<reference evidence="5 6" key="1">
    <citation type="submission" date="2023-01" db="EMBL/GenBank/DDBJ databases">
        <title>Pseudomonas SA3-5T sp. nov., isolated from tidal flat sediment.</title>
        <authorList>
            <person name="Kim H.S."/>
            <person name="Kim J.-S."/>
            <person name="Suh M.K."/>
            <person name="Eom M.K."/>
            <person name="Lee J.-S."/>
        </authorList>
    </citation>
    <scope>NUCLEOTIDE SEQUENCE [LARGE SCALE GENOMIC DNA]</scope>
    <source>
        <strain evidence="5 6">SA3-5</strain>
    </source>
</reference>
<dbReference type="PANTHER" id="PTHR47894:SF1">
    <property type="entry name" value="HTH-TYPE TRANSCRIPTIONAL REGULATOR VQSM"/>
    <property type="match status" value="1"/>
</dbReference>
<gene>
    <name evidence="5" type="ORF">PH586_13985</name>
</gene>